<protein>
    <submittedName>
        <fullName evidence="3">Uncharacterized protein</fullName>
    </submittedName>
</protein>
<name>A0A176WM73_MARPO</name>
<dbReference type="AlphaFoldDB" id="A0A176WM73"/>
<feature type="coiled-coil region" evidence="1">
    <location>
        <begin position="73"/>
        <end position="100"/>
    </location>
</feature>
<evidence type="ECO:0000313" key="4">
    <source>
        <dbReference type="Proteomes" id="UP000077202"/>
    </source>
</evidence>
<evidence type="ECO:0000256" key="2">
    <source>
        <dbReference type="SAM" id="MobiDB-lite"/>
    </source>
</evidence>
<feature type="compositionally biased region" description="Basic and acidic residues" evidence="2">
    <location>
        <begin position="1"/>
        <end position="31"/>
    </location>
</feature>
<feature type="region of interest" description="Disordered" evidence="2">
    <location>
        <begin position="1"/>
        <end position="46"/>
    </location>
</feature>
<reference evidence="3" key="1">
    <citation type="submission" date="2016-03" db="EMBL/GenBank/DDBJ databases">
        <title>Mechanisms controlling the formation of the plant cell surface in tip-growing cells are functionally conserved among land plants.</title>
        <authorList>
            <person name="Honkanen S."/>
            <person name="Jones V.A."/>
            <person name="Morieri G."/>
            <person name="Champion C."/>
            <person name="Hetherington A.J."/>
            <person name="Kelly S."/>
            <person name="Saint-Marcoux D."/>
            <person name="Proust H."/>
            <person name="Prescott H."/>
            <person name="Dolan L."/>
        </authorList>
    </citation>
    <scope>NUCLEOTIDE SEQUENCE [LARGE SCALE GENOMIC DNA]</scope>
    <source>
        <tissue evidence="3">Whole gametophyte</tissue>
    </source>
</reference>
<dbReference type="Proteomes" id="UP000077202">
    <property type="component" value="Unassembled WGS sequence"/>
</dbReference>
<keyword evidence="4" id="KW-1185">Reference proteome</keyword>
<organism evidence="3 4">
    <name type="scientific">Marchantia polymorpha subsp. ruderalis</name>
    <dbReference type="NCBI Taxonomy" id="1480154"/>
    <lineage>
        <taxon>Eukaryota</taxon>
        <taxon>Viridiplantae</taxon>
        <taxon>Streptophyta</taxon>
        <taxon>Embryophyta</taxon>
        <taxon>Marchantiophyta</taxon>
        <taxon>Marchantiopsida</taxon>
        <taxon>Marchantiidae</taxon>
        <taxon>Marchantiales</taxon>
        <taxon>Marchantiaceae</taxon>
        <taxon>Marchantia</taxon>
    </lineage>
</organism>
<dbReference type="EMBL" id="LVLJ01000571">
    <property type="protein sequence ID" value="OAE33751.1"/>
    <property type="molecule type" value="Genomic_DNA"/>
</dbReference>
<feature type="compositionally biased region" description="Polar residues" evidence="2">
    <location>
        <begin position="33"/>
        <end position="43"/>
    </location>
</feature>
<gene>
    <name evidence="3" type="ORF">AXG93_2492s1000</name>
</gene>
<keyword evidence="1" id="KW-0175">Coiled coil</keyword>
<proteinExistence type="predicted"/>
<evidence type="ECO:0000313" key="3">
    <source>
        <dbReference type="EMBL" id="OAE33751.1"/>
    </source>
</evidence>
<comment type="caution">
    <text evidence="3">The sequence shown here is derived from an EMBL/GenBank/DDBJ whole genome shotgun (WGS) entry which is preliminary data.</text>
</comment>
<sequence length="215" mass="23812">MGLRTREEEKRFPMERDILAVESSEGTKEEDNSQPQIPPQTTARGPIKVEVLPNQEKPERRLAKTRKVVTDDEEDLMLEVRRAETEIEQIRQSRTRARAKRKATQGLVITEASDSSVEKTVASIIASPEVVSSKSTQPVVNEGPSAVLVEVPTNVIVEPSKGGTEMIVAEVGGTLENQVEEPGPPSPEEEVRLEVRMKTSGEEVKTLEITFPDFL</sequence>
<accession>A0A176WM73</accession>
<evidence type="ECO:0000256" key="1">
    <source>
        <dbReference type="SAM" id="Coils"/>
    </source>
</evidence>